<reference evidence="1 2" key="2">
    <citation type="journal article" date="2016" name="Genome Announc.">
        <title>Draft Genome Sequence of a Versatile Hydrocarbon-Degrading Bacterium, Rhodococcus pyridinivorans Strain KG-16, Collected from Oil Fields in India.</title>
        <authorList>
            <person name="Aggarwal R.K."/>
            <person name="Dawar C."/>
            <person name="Phanindranath R."/>
            <person name="Mutnuri L."/>
            <person name="Dayal A.M."/>
        </authorList>
    </citation>
    <scope>NUCLEOTIDE SEQUENCE [LARGE SCALE GENOMIC DNA]</scope>
    <source>
        <strain evidence="1 2">KG-16</strain>
    </source>
</reference>
<dbReference type="RefSeq" id="WP_060652358.1">
    <property type="nucleotide sequence ID" value="NZ_AZXY01000006.1"/>
</dbReference>
<accession>A0A0V9UJS2</accession>
<dbReference type="PANTHER" id="PTHR33973:SF4">
    <property type="entry name" value="OS07G0153300 PROTEIN"/>
    <property type="match status" value="1"/>
</dbReference>
<dbReference type="PATRIC" id="fig|1441730.3.peg.2856"/>
<dbReference type="AlphaFoldDB" id="A0A0V9UJS2"/>
<dbReference type="PANTHER" id="PTHR33973">
    <property type="entry name" value="OS07G0153300 PROTEIN"/>
    <property type="match status" value="1"/>
</dbReference>
<organism evidence="1 2">
    <name type="scientific">Rhodococcus pyridinivorans KG-16</name>
    <dbReference type="NCBI Taxonomy" id="1441730"/>
    <lineage>
        <taxon>Bacteria</taxon>
        <taxon>Bacillati</taxon>
        <taxon>Actinomycetota</taxon>
        <taxon>Actinomycetes</taxon>
        <taxon>Mycobacteriales</taxon>
        <taxon>Nocardiaceae</taxon>
        <taxon>Rhodococcus</taxon>
    </lineage>
</organism>
<gene>
    <name evidence="1" type="ORF">Z045_13740</name>
</gene>
<name>A0A0V9UJS2_9NOCA</name>
<dbReference type="EMBL" id="AZXY01000006">
    <property type="protein sequence ID" value="KSZ58238.1"/>
    <property type="molecule type" value="Genomic_DNA"/>
</dbReference>
<evidence type="ECO:0008006" key="3">
    <source>
        <dbReference type="Google" id="ProtNLM"/>
    </source>
</evidence>
<comment type="caution">
    <text evidence="1">The sequence shown here is derived from an EMBL/GenBank/DDBJ whole genome shotgun (WGS) entry which is preliminary data.</text>
</comment>
<dbReference type="Pfam" id="PF07103">
    <property type="entry name" value="DUF1365"/>
    <property type="match status" value="1"/>
</dbReference>
<protein>
    <recommendedName>
        <fullName evidence="3">DUF1365 domain-containing protein</fullName>
    </recommendedName>
</protein>
<sequence>MHPDLPRAVAMIGDDVEFRGGLEAVTPAIYRTFVRHAQGSAERPSLEYRGFSWVMDVDETTPSSWWLRTLMRFEPWDHFVASDSDTFRGRVEDQLVADGVRVPGGRITALLNIRRLGLGSDPLNLFWCHDPSGSLACVVAEIHSRRNGRHCYTLRSDEIDIITRAGDMFAVSVALRRPGVPVFTATVSGERLPVDLTTVLRARMWMG</sequence>
<dbReference type="InterPro" id="IPR010775">
    <property type="entry name" value="DUF1365"/>
</dbReference>
<proteinExistence type="predicted"/>
<evidence type="ECO:0000313" key="2">
    <source>
        <dbReference type="Proteomes" id="UP000053060"/>
    </source>
</evidence>
<evidence type="ECO:0000313" key="1">
    <source>
        <dbReference type="EMBL" id="KSZ58238.1"/>
    </source>
</evidence>
<reference evidence="2" key="1">
    <citation type="submission" date="2015-01" db="EMBL/GenBank/DDBJ databases">
        <title>Draft genome sequence of Rhodococcus pyridinivorans strain KG-16, a hydrocarbon-degrading bacterium.</title>
        <authorList>
            <person name="Aggarwal R.K."/>
            <person name="Dawar C."/>
        </authorList>
    </citation>
    <scope>NUCLEOTIDE SEQUENCE [LARGE SCALE GENOMIC DNA]</scope>
    <source>
        <strain evidence="2">KG-16</strain>
    </source>
</reference>
<dbReference type="Proteomes" id="UP000053060">
    <property type="component" value="Unassembled WGS sequence"/>
</dbReference>